<protein>
    <submittedName>
        <fullName evidence="1">Uncharacterized protein</fullName>
    </submittedName>
</protein>
<dbReference type="EMBL" id="LN824141">
    <property type="protein sequence ID" value="CEP78058.1"/>
    <property type="molecule type" value="Genomic_DNA"/>
</dbReference>
<name>A0A0C7NXG7_DEFTU</name>
<dbReference type="HOGENOM" id="CLU_1298089_0_0_0"/>
<dbReference type="RefSeq" id="WP_045087584.1">
    <property type="nucleotide sequence ID" value="NZ_LN824141.1"/>
</dbReference>
<dbReference type="AlphaFoldDB" id="A0A0C7NXG7"/>
<evidence type="ECO:0000313" key="2">
    <source>
        <dbReference type="Proteomes" id="UP000032809"/>
    </source>
</evidence>
<accession>A0A0C7NXG7</accession>
<keyword evidence="2" id="KW-1185">Reference proteome</keyword>
<organism evidence="1 2">
    <name type="scientific">Defluviitoga tunisiensis</name>
    <dbReference type="NCBI Taxonomy" id="1006576"/>
    <lineage>
        <taxon>Bacteria</taxon>
        <taxon>Thermotogati</taxon>
        <taxon>Thermotogota</taxon>
        <taxon>Thermotogae</taxon>
        <taxon>Petrotogales</taxon>
        <taxon>Petrotogaceae</taxon>
        <taxon>Defluviitoga</taxon>
    </lineage>
</organism>
<gene>
    <name evidence="1" type="ORF">DTL3_0748</name>
</gene>
<proteinExistence type="predicted"/>
<reference evidence="2" key="1">
    <citation type="submission" date="2014-11" db="EMBL/GenBank/DDBJ databases">
        <authorList>
            <person name="Wibberg D."/>
        </authorList>
    </citation>
    <scope>NUCLEOTIDE SEQUENCE [LARGE SCALE GENOMIC DNA]</scope>
    <source>
        <strain evidence="2">L3</strain>
    </source>
</reference>
<dbReference type="Proteomes" id="UP000032809">
    <property type="component" value="Chromosome I"/>
</dbReference>
<evidence type="ECO:0000313" key="1">
    <source>
        <dbReference type="EMBL" id="CEP78058.1"/>
    </source>
</evidence>
<dbReference type="KEGG" id="dtn:DTL3_0748"/>
<sequence length="212" mass="24315">MKSITKVKTKFVLLVLFSIIWCNFLFAEEKGNVVFNLSPTVSFTTDKLIPVTDAFSLGDYKFYIYSKPNNVLIESYIEIYSVIQPNKFATHDIIHIFPRKEYQDYEISNLIFVRQRDAASEEKSLIQSNEISNFIVGYSEKIKEIVFFSLEGDLVNTIDVGINSKNDLLLSTAYDSSNGDFWVVDKKEDEIKLMDITGEIILSFPATEKINI</sequence>